<evidence type="ECO:0000313" key="3">
    <source>
        <dbReference type="WBParaSite" id="L893_g11932.t1"/>
    </source>
</evidence>
<protein>
    <submittedName>
        <fullName evidence="3">Histidine-rich protein</fullName>
    </submittedName>
</protein>
<dbReference type="WBParaSite" id="L893_g11932.t1">
    <property type="protein sequence ID" value="L893_g11932.t1"/>
    <property type="gene ID" value="L893_g11932"/>
</dbReference>
<feature type="region of interest" description="Disordered" evidence="1">
    <location>
        <begin position="75"/>
        <end position="126"/>
    </location>
</feature>
<proteinExistence type="predicted"/>
<feature type="compositionally biased region" description="Basic and acidic residues" evidence="1">
    <location>
        <begin position="19"/>
        <end position="44"/>
    </location>
</feature>
<evidence type="ECO:0000256" key="1">
    <source>
        <dbReference type="SAM" id="MobiDB-lite"/>
    </source>
</evidence>
<dbReference type="Proteomes" id="UP000095287">
    <property type="component" value="Unplaced"/>
</dbReference>
<sequence>MHAGEVQAAQVAGQCVADGQRDHDRATAHPHHRDAVEYHDDGQHHAGQQQVFAVGEGTVGHGAETAAHADQAHLDQREADHQHYYAGDQGGDQAFHERQNARNAHLNERAGNHHTKDRRHHAFYRG</sequence>
<feature type="region of interest" description="Disordered" evidence="1">
    <location>
        <begin position="17"/>
        <end position="50"/>
    </location>
</feature>
<organism evidence="2 3">
    <name type="scientific">Steinernema glaseri</name>
    <dbReference type="NCBI Taxonomy" id="37863"/>
    <lineage>
        <taxon>Eukaryota</taxon>
        <taxon>Metazoa</taxon>
        <taxon>Ecdysozoa</taxon>
        <taxon>Nematoda</taxon>
        <taxon>Chromadorea</taxon>
        <taxon>Rhabditida</taxon>
        <taxon>Tylenchina</taxon>
        <taxon>Panagrolaimomorpha</taxon>
        <taxon>Strongyloidoidea</taxon>
        <taxon>Steinernematidae</taxon>
        <taxon>Steinernema</taxon>
    </lineage>
</organism>
<dbReference type="AlphaFoldDB" id="A0A1I7Y2Z2"/>
<evidence type="ECO:0000313" key="2">
    <source>
        <dbReference type="Proteomes" id="UP000095287"/>
    </source>
</evidence>
<feature type="compositionally biased region" description="Basic and acidic residues" evidence="1">
    <location>
        <begin position="94"/>
        <end position="111"/>
    </location>
</feature>
<accession>A0A1I7Y2Z2</accession>
<feature type="compositionally biased region" description="Basic residues" evidence="1">
    <location>
        <begin position="112"/>
        <end position="126"/>
    </location>
</feature>
<reference evidence="3" key="1">
    <citation type="submission" date="2016-11" db="UniProtKB">
        <authorList>
            <consortium name="WormBaseParasite"/>
        </authorList>
    </citation>
    <scope>IDENTIFICATION</scope>
</reference>
<name>A0A1I7Y2Z2_9BILA</name>
<keyword evidence="2" id="KW-1185">Reference proteome</keyword>